<feature type="non-terminal residue" evidence="1">
    <location>
        <position position="302"/>
    </location>
</feature>
<dbReference type="InterPro" id="IPR011050">
    <property type="entry name" value="Pectin_lyase_fold/virulence"/>
</dbReference>
<dbReference type="InterPro" id="IPR012334">
    <property type="entry name" value="Pectin_lyas_fold"/>
</dbReference>
<evidence type="ECO:0000313" key="2">
    <source>
        <dbReference type="Proteomes" id="UP000315131"/>
    </source>
</evidence>
<sequence>METFYSKFSIRNFKFLLILLFLIPSANLLAQLNGTYSVGGNGSEYASINDAVTDITTQGVSGPVVFQIAAGTYNEQVLIGEILGSSTTNTITYESASGNAEDVLLTYGATGTADNYIFYFNNASNIILRNLSFEATGTGYSRNLQMFGRGDDILVENCKLSSPTTTSTHPNQAVVWFDPSSSSDIRLLNNFITGGSIGISYKADYYSRVPGTVIENNVIENSGYRGVHLQYQSGFIFNNNSVSIQPHYNGTSLWVSDSEGGGEIINNRLIGGGPGYHGVYLGSCQSPVENPGLIANNVIANS</sequence>
<dbReference type="SUPFAM" id="SSF51126">
    <property type="entry name" value="Pectin lyase-like"/>
    <property type="match status" value="1"/>
</dbReference>
<dbReference type="RefSeq" id="WP_143410360.1">
    <property type="nucleotide sequence ID" value="NZ_VHSF01000002.1"/>
</dbReference>
<dbReference type="OrthoDB" id="1523755at2"/>
<accession>A0A550I263</accession>
<dbReference type="NCBIfam" id="TIGR03804">
    <property type="entry name" value="para_beta_helix"/>
    <property type="match status" value="1"/>
</dbReference>
<dbReference type="InterPro" id="IPR022441">
    <property type="entry name" value="Para_beta_helix_rpt-2"/>
</dbReference>
<proteinExistence type="predicted"/>
<gene>
    <name evidence="1" type="ORF">FGM01_06575</name>
</gene>
<evidence type="ECO:0008006" key="3">
    <source>
        <dbReference type="Google" id="ProtNLM"/>
    </source>
</evidence>
<dbReference type="InterPro" id="IPR006626">
    <property type="entry name" value="PbH1"/>
</dbReference>
<dbReference type="EMBL" id="VHSF01000002">
    <property type="protein sequence ID" value="TRO65066.1"/>
    <property type="molecule type" value="Genomic_DNA"/>
</dbReference>
<dbReference type="Proteomes" id="UP000315131">
    <property type="component" value="Unassembled WGS sequence"/>
</dbReference>
<protein>
    <recommendedName>
        <fullName evidence="3">Right handed beta helix domain-containing protein</fullName>
    </recommendedName>
</protein>
<dbReference type="Gene3D" id="2.160.20.10">
    <property type="entry name" value="Single-stranded right-handed beta-helix, Pectin lyase-like"/>
    <property type="match status" value="1"/>
</dbReference>
<comment type="caution">
    <text evidence="1">The sequence shown here is derived from an EMBL/GenBank/DDBJ whole genome shotgun (WGS) entry which is preliminary data.</text>
</comment>
<name>A0A550I263_9FLAO</name>
<evidence type="ECO:0000313" key="1">
    <source>
        <dbReference type="EMBL" id="TRO65066.1"/>
    </source>
</evidence>
<organism evidence="1 2">
    <name type="scientific">Christiangramia sabulilitoris</name>
    <dbReference type="NCBI Taxonomy" id="2583991"/>
    <lineage>
        <taxon>Bacteria</taxon>
        <taxon>Pseudomonadati</taxon>
        <taxon>Bacteroidota</taxon>
        <taxon>Flavobacteriia</taxon>
        <taxon>Flavobacteriales</taxon>
        <taxon>Flavobacteriaceae</taxon>
        <taxon>Christiangramia</taxon>
    </lineage>
</organism>
<keyword evidence="2" id="KW-1185">Reference proteome</keyword>
<dbReference type="SMART" id="SM00710">
    <property type="entry name" value="PbH1"/>
    <property type="match status" value="4"/>
</dbReference>
<dbReference type="AlphaFoldDB" id="A0A550I263"/>
<reference evidence="1 2" key="1">
    <citation type="submission" date="2019-06" db="EMBL/GenBank/DDBJ databases">
        <title>Gramella sabulilitoris sp. nov., isolated from a marine sand.</title>
        <authorList>
            <person name="Yoon J.-H."/>
        </authorList>
    </citation>
    <scope>NUCLEOTIDE SEQUENCE [LARGE SCALE GENOMIC DNA]</scope>
    <source>
        <strain evidence="1 2">HSMS-1</strain>
    </source>
</reference>